<keyword evidence="3" id="KW-1003">Cell membrane</keyword>
<feature type="domain" description="Penicillin-binding protein dimerisation" evidence="17">
    <location>
        <begin position="50"/>
        <end position="213"/>
    </location>
</feature>
<evidence type="ECO:0000313" key="19">
    <source>
        <dbReference type="Proteomes" id="UP001155182"/>
    </source>
</evidence>
<keyword evidence="4" id="KW-0997">Cell inner membrane</keyword>
<dbReference type="Pfam" id="PF00905">
    <property type="entry name" value="Transpeptidase"/>
    <property type="match status" value="1"/>
</dbReference>
<dbReference type="EMBL" id="JAMWYS010000009">
    <property type="protein sequence ID" value="MCO4291775.1"/>
    <property type="molecule type" value="Genomic_DNA"/>
</dbReference>
<name>A0A9X2JCG3_9SPHI</name>
<dbReference type="GO" id="GO:0071972">
    <property type="term" value="F:peptidoglycan L,D-transpeptidase activity"/>
    <property type="evidence" value="ECO:0007669"/>
    <property type="project" value="TreeGrafter"/>
</dbReference>
<evidence type="ECO:0000259" key="16">
    <source>
        <dbReference type="Pfam" id="PF00905"/>
    </source>
</evidence>
<evidence type="ECO:0000256" key="5">
    <source>
        <dbReference type="ARBA" id="ARBA00022645"/>
    </source>
</evidence>
<dbReference type="PANTHER" id="PTHR30627">
    <property type="entry name" value="PEPTIDOGLYCAN D,D-TRANSPEPTIDASE"/>
    <property type="match status" value="1"/>
</dbReference>
<dbReference type="EC" id="3.4.16.4" evidence="18"/>
<dbReference type="InterPro" id="IPR005311">
    <property type="entry name" value="PBP_dimer"/>
</dbReference>
<evidence type="ECO:0000259" key="17">
    <source>
        <dbReference type="Pfam" id="PF03717"/>
    </source>
</evidence>
<keyword evidence="9" id="KW-0133">Cell shape</keyword>
<dbReference type="Pfam" id="PF03717">
    <property type="entry name" value="PBP_dimer"/>
    <property type="match status" value="1"/>
</dbReference>
<comment type="caution">
    <text evidence="18">The sequence shown here is derived from an EMBL/GenBank/DDBJ whole genome shotgun (WGS) entry which is preliminary data.</text>
</comment>
<comment type="subcellular location">
    <subcellularLocation>
        <location evidence="2">Cell membrane</location>
    </subcellularLocation>
    <subcellularLocation>
        <location evidence="1">Membrane</location>
        <topology evidence="1">Single-pass membrane protein</topology>
    </subcellularLocation>
</comment>
<gene>
    <name evidence="18" type="primary">mrdA</name>
    <name evidence="18" type="ORF">NF867_02730</name>
</gene>
<feature type="transmembrane region" description="Helical" evidence="15">
    <location>
        <begin position="9"/>
        <end position="28"/>
    </location>
</feature>
<dbReference type="Gene3D" id="3.90.1310.10">
    <property type="entry name" value="Penicillin-binding protein 2a (Domain 2)"/>
    <property type="match status" value="1"/>
</dbReference>
<evidence type="ECO:0000256" key="2">
    <source>
        <dbReference type="ARBA" id="ARBA00004236"/>
    </source>
</evidence>
<keyword evidence="6" id="KW-0645">Protease</keyword>
<feature type="compositionally biased region" description="Basic and acidic residues" evidence="14">
    <location>
        <begin position="615"/>
        <end position="634"/>
    </location>
</feature>
<accession>A0A9X2JCG3</accession>
<keyword evidence="12 15" id="KW-0472">Membrane</keyword>
<dbReference type="NCBIfam" id="TIGR03423">
    <property type="entry name" value="pbp2_mrdA"/>
    <property type="match status" value="1"/>
</dbReference>
<dbReference type="GO" id="GO:0005886">
    <property type="term" value="C:plasma membrane"/>
    <property type="evidence" value="ECO:0007669"/>
    <property type="project" value="UniProtKB-SubCell"/>
</dbReference>
<evidence type="ECO:0000256" key="7">
    <source>
        <dbReference type="ARBA" id="ARBA00022692"/>
    </source>
</evidence>
<evidence type="ECO:0000256" key="15">
    <source>
        <dbReference type="SAM" id="Phobius"/>
    </source>
</evidence>
<keyword evidence="11 15" id="KW-1133">Transmembrane helix</keyword>
<evidence type="ECO:0000256" key="13">
    <source>
        <dbReference type="ARBA" id="ARBA00023316"/>
    </source>
</evidence>
<feature type="region of interest" description="Disordered" evidence="14">
    <location>
        <begin position="608"/>
        <end position="657"/>
    </location>
</feature>
<dbReference type="SUPFAM" id="SSF56519">
    <property type="entry name" value="Penicillin binding protein dimerisation domain"/>
    <property type="match status" value="1"/>
</dbReference>
<keyword evidence="7 15" id="KW-0812">Transmembrane</keyword>
<organism evidence="18 19">
    <name type="scientific">Solitalea agri</name>
    <dbReference type="NCBI Taxonomy" id="2953739"/>
    <lineage>
        <taxon>Bacteria</taxon>
        <taxon>Pseudomonadati</taxon>
        <taxon>Bacteroidota</taxon>
        <taxon>Sphingobacteriia</taxon>
        <taxon>Sphingobacteriales</taxon>
        <taxon>Sphingobacteriaceae</taxon>
        <taxon>Solitalea</taxon>
    </lineage>
</organism>
<dbReference type="GO" id="GO:0006508">
    <property type="term" value="P:proteolysis"/>
    <property type="evidence" value="ECO:0007669"/>
    <property type="project" value="UniProtKB-KW"/>
</dbReference>
<proteinExistence type="predicted"/>
<keyword evidence="13" id="KW-0961">Cell wall biogenesis/degradation</keyword>
<evidence type="ECO:0000256" key="14">
    <source>
        <dbReference type="SAM" id="MobiDB-lite"/>
    </source>
</evidence>
<dbReference type="Gene3D" id="3.30.1390.30">
    <property type="entry name" value="Penicillin-binding protein 2a, domain 3"/>
    <property type="match status" value="1"/>
</dbReference>
<keyword evidence="10" id="KW-0573">Peptidoglycan synthesis</keyword>
<dbReference type="AlphaFoldDB" id="A0A9X2JCG3"/>
<evidence type="ECO:0000256" key="12">
    <source>
        <dbReference type="ARBA" id="ARBA00023136"/>
    </source>
</evidence>
<dbReference type="InterPro" id="IPR012338">
    <property type="entry name" value="Beta-lactam/transpept-like"/>
</dbReference>
<dbReference type="GO" id="GO:0071555">
    <property type="term" value="P:cell wall organization"/>
    <property type="evidence" value="ECO:0007669"/>
    <property type="project" value="UniProtKB-KW"/>
</dbReference>
<evidence type="ECO:0000256" key="8">
    <source>
        <dbReference type="ARBA" id="ARBA00022801"/>
    </source>
</evidence>
<keyword evidence="8 18" id="KW-0378">Hydrolase</keyword>
<keyword evidence="19" id="KW-1185">Reference proteome</keyword>
<dbReference type="GO" id="GO:0008658">
    <property type="term" value="F:penicillin binding"/>
    <property type="evidence" value="ECO:0007669"/>
    <property type="project" value="InterPro"/>
</dbReference>
<dbReference type="GO" id="GO:0009002">
    <property type="term" value="F:serine-type D-Ala-D-Ala carboxypeptidase activity"/>
    <property type="evidence" value="ECO:0007669"/>
    <property type="project" value="UniProtKB-EC"/>
</dbReference>
<feature type="domain" description="Penicillin-binding protein transpeptidase" evidence="16">
    <location>
        <begin position="253"/>
        <end position="576"/>
    </location>
</feature>
<evidence type="ECO:0000256" key="9">
    <source>
        <dbReference type="ARBA" id="ARBA00022960"/>
    </source>
</evidence>
<dbReference type="InterPro" id="IPR036138">
    <property type="entry name" value="PBP_dimer_sf"/>
</dbReference>
<keyword evidence="5 18" id="KW-0121">Carboxypeptidase</keyword>
<evidence type="ECO:0000256" key="6">
    <source>
        <dbReference type="ARBA" id="ARBA00022670"/>
    </source>
</evidence>
<evidence type="ECO:0000256" key="3">
    <source>
        <dbReference type="ARBA" id="ARBA00022475"/>
    </source>
</evidence>
<dbReference type="Proteomes" id="UP001155182">
    <property type="component" value="Unassembled WGS sequence"/>
</dbReference>
<evidence type="ECO:0000256" key="11">
    <source>
        <dbReference type="ARBA" id="ARBA00022989"/>
    </source>
</evidence>
<dbReference type="InterPro" id="IPR001460">
    <property type="entry name" value="PCN-bd_Tpept"/>
</dbReference>
<evidence type="ECO:0000256" key="1">
    <source>
        <dbReference type="ARBA" id="ARBA00004167"/>
    </source>
</evidence>
<evidence type="ECO:0000313" key="18">
    <source>
        <dbReference type="EMBL" id="MCO4291775.1"/>
    </source>
</evidence>
<sequence>MNSFFQRKFIIQAIFLSAIFILIVRLFYIQIIDDRYLDFANNNVQRRLVVYPPRGVIYDRKNVILVQNEPVYDLMAVPKSIKPFDTTLFCQLIDVEKDKFVEKLEKAREYSAVKASLIEKQLSAETYASLQEHLFQFPGFFVQNRTLRKYPEPIAAHVLGYIGEVNDRLIELSKGDYRQGDYIGISGIERSYEKLLRGQRGIKRVMVDVFNREQGSFDNGRFDTAAVPGDKMITSIDAKLQQYGESLMKNKVGSIVAIEPSTGEILAFVSAPNYDPNLLVGRIRGNNYMKLLKDPLKPLFIRPIQAQYPPGSVFKPIQALIGQQMGLITPDQRFPCGGGYRIGSRLVKCEHNHSPQNMVESIQNSCNAYYCWAFKTMIDNHPGMNVEQAYTAWRDAIEKFGIGTKLDIDLPNELKGLLPTHKYYDKIYGANHWRSSTIISLSIGQGELGITPLQMANVMAGIGNRGYFYRPHLVKAIGDKKLIRPEYSQRNSLGIDAKYFPPVIEGMEKVVLAGTATYARIPDIPICGKTGTAQNPHGKNHSVFMGFAPKDNPKIAIAVFVENAGYGATWAAPIASLMIEKYIRDSITRPKYYEERIMNASLLPGDEFNASGNIKKKEEKKTDSNTTKKEEKKPVTTKPTATIQKPREENTVSTQRR</sequence>
<dbReference type="FunFam" id="3.40.710.10:FF:000024">
    <property type="entry name" value="Penicillin-binding protein 2"/>
    <property type="match status" value="1"/>
</dbReference>
<evidence type="ECO:0000256" key="10">
    <source>
        <dbReference type="ARBA" id="ARBA00022984"/>
    </source>
</evidence>
<evidence type="ECO:0000256" key="4">
    <source>
        <dbReference type="ARBA" id="ARBA00022519"/>
    </source>
</evidence>
<dbReference type="GO" id="GO:0009252">
    <property type="term" value="P:peptidoglycan biosynthetic process"/>
    <property type="evidence" value="ECO:0007669"/>
    <property type="project" value="UniProtKB-KW"/>
</dbReference>
<dbReference type="InterPro" id="IPR017790">
    <property type="entry name" value="Penicillin-binding_protein_2"/>
</dbReference>
<dbReference type="Gene3D" id="3.40.710.10">
    <property type="entry name" value="DD-peptidase/beta-lactamase superfamily"/>
    <property type="match status" value="1"/>
</dbReference>
<reference evidence="18" key="1">
    <citation type="submission" date="2022-06" db="EMBL/GenBank/DDBJ databases">
        <title>Solitalea sp. MAHUQ-68 isolated from rhizospheric soil.</title>
        <authorList>
            <person name="Huq M.A."/>
        </authorList>
    </citation>
    <scope>NUCLEOTIDE SEQUENCE</scope>
    <source>
        <strain evidence="18">MAHUQ-68</strain>
    </source>
</reference>
<dbReference type="PANTHER" id="PTHR30627:SF2">
    <property type="entry name" value="PEPTIDOGLYCAN D,D-TRANSPEPTIDASE MRDA"/>
    <property type="match status" value="1"/>
</dbReference>
<protein>
    <submittedName>
        <fullName evidence="18">Penicillin-binding protein 2</fullName>
        <ecNumber evidence="18">3.4.16.4</ecNumber>
    </submittedName>
</protein>
<dbReference type="InterPro" id="IPR050515">
    <property type="entry name" value="Beta-lactam/transpept"/>
</dbReference>
<dbReference type="SUPFAM" id="SSF56601">
    <property type="entry name" value="beta-lactamase/transpeptidase-like"/>
    <property type="match status" value="1"/>
</dbReference>
<dbReference type="GO" id="GO:0008360">
    <property type="term" value="P:regulation of cell shape"/>
    <property type="evidence" value="ECO:0007669"/>
    <property type="project" value="UniProtKB-KW"/>
</dbReference>
<dbReference type="RefSeq" id="WP_252586011.1">
    <property type="nucleotide sequence ID" value="NZ_JAMWYS010000009.1"/>
</dbReference>